<proteinExistence type="predicted"/>
<feature type="transmembrane region" description="Helical" evidence="1">
    <location>
        <begin position="52"/>
        <end position="74"/>
    </location>
</feature>
<reference evidence="2 3" key="1">
    <citation type="journal article" date="2015" name="Nature">
        <title>rRNA introns, odd ribosomes, and small enigmatic genomes across a large radiation of phyla.</title>
        <authorList>
            <person name="Brown C.T."/>
            <person name="Hug L.A."/>
            <person name="Thomas B.C."/>
            <person name="Sharon I."/>
            <person name="Castelle C.J."/>
            <person name="Singh A."/>
            <person name="Wilkins M.J."/>
            <person name="Williams K.H."/>
            <person name="Banfield J.F."/>
        </authorList>
    </citation>
    <scope>NUCLEOTIDE SEQUENCE [LARGE SCALE GENOMIC DNA]</scope>
</reference>
<protein>
    <submittedName>
        <fullName evidence="2">Uncharacterized protein</fullName>
    </submittedName>
</protein>
<keyword evidence="1" id="KW-1133">Transmembrane helix</keyword>
<accession>A0A0G1Z0A7</accession>
<evidence type="ECO:0000313" key="3">
    <source>
        <dbReference type="Proteomes" id="UP000034201"/>
    </source>
</evidence>
<sequence>MPPFSLGFRLLTGALIFSGVIVLFELWTVFFEWKFSTPYWPEYHREKYSLRVVTMIATTLLLTSSLASYIVAWYCHREKT</sequence>
<organism evidence="2 3">
    <name type="scientific">Candidatus Adlerbacteria bacterium GW2011_GWC1_50_9</name>
    <dbReference type="NCBI Taxonomy" id="1618608"/>
    <lineage>
        <taxon>Bacteria</taxon>
        <taxon>Candidatus Adleribacteriota</taxon>
    </lineage>
</organism>
<dbReference type="Proteomes" id="UP000034201">
    <property type="component" value="Unassembled WGS sequence"/>
</dbReference>
<keyword evidence="1" id="KW-0812">Transmembrane</keyword>
<comment type="caution">
    <text evidence="2">The sequence shown here is derived from an EMBL/GenBank/DDBJ whole genome shotgun (WGS) entry which is preliminary data.</text>
</comment>
<dbReference type="AlphaFoldDB" id="A0A0G1Z0A7"/>
<dbReference type="EMBL" id="LCQQ01000025">
    <property type="protein sequence ID" value="KKW20702.1"/>
    <property type="molecule type" value="Genomic_DNA"/>
</dbReference>
<evidence type="ECO:0000313" key="2">
    <source>
        <dbReference type="EMBL" id="KKW20702.1"/>
    </source>
</evidence>
<keyword evidence="1" id="KW-0472">Membrane</keyword>
<gene>
    <name evidence="2" type="ORF">UY61_C0025G0005</name>
</gene>
<evidence type="ECO:0000256" key="1">
    <source>
        <dbReference type="SAM" id="Phobius"/>
    </source>
</evidence>
<feature type="transmembrane region" description="Helical" evidence="1">
    <location>
        <begin position="6"/>
        <end position="31"/>
    </location>
</feature>
<name>A0A0G1Z0A7_9BACT</name>